<dbReference type="InterPro" id="IPR003959">
    <property type="entry name" value="ATPase_AAA_core"/>
</dbReference>
<dbReference type="HOGENOM" id="CLU_000688_1_1_1"/>
<dbReference type="GO" id="GO:0005829">
    <property type="term" value="C:cytosol"/>
    <property type="evidence" value="ECO:0007669"/>
    <property type="project" value="TreeGrafter"/>
</dbReference>
<evidence type="ECO:0000256" key="5">
    <source>
        <dbReference type="ARBA" id="ARBA00022741"/>
    </source>
</evidence>
<evidence type="ECO:0000313" key="18">
    <source>
        <dbReference type="Proteomes" id="UP000019384"/>
    </source>
</evidence>
<protein>
    <recommendedName>
        <fullName evidence="11">Peroxisomal ATPase PEX1</fullName>
    </recommendedName>
    <alternativeName>
        <fullName evidence="10">Peroxin-1</fullName>
    </alternativeName>
    <alternativeName>
        <fullName evidence="14">Peroxisome biosynthesis protein PAS1</fullName>
    </alternativeName>
</protein>
<evidence type="ECO:0000256" key="13">
    <source>
        <dbReference type="ARBA" id="ARBA00059626"/>
    </source>
</evidence>
<feature type="domain" description="AAA+ ATPase" evidence="16">
    <location>
        <begin position="759"/>
        <end position="895"/>
    </location>
</feature>
<dbReference type="Gene3D" id="1.10.8.60">
    <property type="match status" value="2"/>
</dbReference>
<dbReference type="GO" id="GO:0140318">
    <property type="term" value="F:protein transporter activity"/>
    <property type="evidence" value="ECO:0007669"/>
    <property type="project" value="EnsemblFungi"/>
</dbReference>
<dbReference type="GO" id="GO:0016562">
    <property type="term" value="P:protein import into peroxisome matrix, receptor recycling"/>
    <property type="evidence" value="ECO:0007669"/>
    <property type="project" value="EnsemblFungi"/>
</dbReference>
<dbReference type="GO" id="GO:0016887">
    <property type="term" value="F:ATP hydrolysis activity"/>
    <property type="evidence" value="ECO:0007669"/>
    <property type="project" value="EnsemblFungi"/>
</dbReference>
<comment type="similarity">
    <text evidence="2">Belongs to the AAA ATPase family.</text>
</comment>
<comment type="function">
    <text evidence="13">Component of the PEX1-PEX6 AAA ATPase complex involved in peroxisome biosynthesis. The complex acts as a protein dislocase complex that mediates the ATP-dependent extraction of the PEX5 receptor from peroxisomal membranes, an essential step for PEX5 recycling. Specifically recognizes PEX5 monoubiquitinated at 'Cys-6', and pulls it out of the peroxisome lumen through the PEX2-PEX10-PEX12 retrotranslocation channel. Extraction by the PEX1-PEX6 AAA ATPase complex is accompanied by unfolding of the TPR repeats and release of bound cargo from PEX5.</text>
</comment>
<dbReference type="OrthoDB" id="2187at2759"/>
<dbReference type="Gene3D" id="3.10.330.10">
    <property type="match status" value="1"/>
</dbReference>
<feature type="region of interest" description="Disordered" evidence="15">
    <location>
        <begin position="1062"/>
        <end position="1082"/>
    </location>
</feature>
<keyword evidence="8" id="KW-0653">Protein transport</keyword>
<dbReference type="InterPro" id="IPR003593">
    <property type="entry name" value="AAA+_ATPase"/>
</dbReference>
<proteinExistence type="inferred from homology"/>
<name>W6MKW9_9ASCO</name>
<feature type="region of interest" description="Disordered" evidence="15">
    <location>
        <begin position="1002"/>
        <end position="1021"/>
    </location>
</feature>
<dbReference type="InterPro" id="IPR041569">
    <property type="entry name" value="AAA_lid_3"/>
</dbReference>
<feature type="region of interest" description="Disordered" evidence="15">
    <location>
        <begin position="170"/>
        <end position="207"/>
    </location>
</feature>
<gene>
    <name evidence="17" type="ORF">KUCA_T00002682001</name>
</gene>
<evidence type="ECO:0000256" key="11">
    <source>
        <dbReference type="ARBA" id="ARBA00034532"/>
    </source>
</evidence>
<dbReference type="AlphaFoldDB" id="W6MKW9"/>
<keyword evidence="18" id="KW-1185">Reference proteome</keyword>
<evidence type="ECO:0000256" key="4">
    <source>
        <dbReference type="ARBA" id="ARBA00022593"/>
    </source>
</evidence>
<reference evidence="17" key="1">
    <citation type="submission" date="2013-12" db="EMBL/GenBank/DDBJ databases">
        <authorList>
            <person name="Genoscope - CEA"/>
        </authorList>
    </citation>
    <scope>NUCLEOTIDE SEQUENCE</scope>
    <source>
        <strain evidence="17">CBS 1993</strain>
    </source>
</reference>
<dbReference type="STRING" id="1382522.W6MKW9"/>
<sequence>MDQVVQLVVKPLRSNLVNLPIDVADVLLSGGITIQDVVVELQEAKAPSFYVGWTGGGCKNGTIEMDRDYAESLGLKPHTVLLLKCPVTLEFATTVELEPASADDWEWTETYAQNIENTFLNTTRCVTDGLNIIAFPNPLATAKLKVISITSKGGKVRAAKLVQDTELHIAPRARRRQSANSSNGSGSQPKTRQRSISSSARRSLPQSGASYGLARSIPLPHPKYKALSSGTLYEIYVNRLSFPNLGTPAYVQVSVVAGPGMSPQTGLLNKELKELIAGSGSKNLKQNGTDASETAKSTGTTLETGKIIAQLTPSDLISKNDVAVSRMMAIALGIDNTIGDLLLLEPSRILSGKTPSTLVIHKYITSTPENGAISLKANHSALRVKLSELLDSMGLFSRAVLTNGMKLPSLDEHILPHGGILEFKNSKAAWLAPMAPEISRTFKIEIGEDLLRPESFIPGKPDKKLENDEVVAVGQSELISKVIRTLKRSSSGVLLHGASGSGKTLLSHEIAKQLYATGYYISFISCESLPADFAAIKTMLEKTVNEATWRSPTLLVLENLDSMFPAQTEHSDTGVSTVISGRLASMVSSAVSSKKLSILATSRSKQSVNDMLFSTRILEEDFILKAPEKNSRRQLLESYLMSLDVSISSKSDLLKDIAIETEGYLAADLRILAERAHHNLLNDIYEQDSDVYDLEITNAHFQKALQGYVPSSLRGAKLQKPEVDWLDVGGLREAKSILLETLEWPTRYAPIFANCPLRLRSGILLYGYPGCGKTLLASAIASQCGLNFISIKGPEILNKYIGASEQSVRELFERAQAAKPCILFFDEFDSIAPKRGHDSTGVTDRVVNQMLTQIDGAEGLDGVYVLAATSRPDLIDSALLRPGRLDKSVICDMPDAADRLDILKSVTRNMTLSADVNLADVSKRCPGFSGADLQALSYNAYLRAVHTRLARSEFVGDTSNEANGSKKDIEFFSFREDAKSNSISLKPKERAEIYKRLQSLTENSVGEEKKEDSNGDLPSKAMNTIHVTNADFEFSLKETKPSISVSEQRKLQAIYSQFINGRDGNMKDGSASNKVGARSTLM</sequence>
<dbReference type="GeneID" id="34520096"/>
<keyword evidence="7" id="KW-0067">ATP-binding</keyword>
<comment type="catalytic activity">
    <reaction evidence="12">
        <text>ATP + H2O = ADP + phosphate + H(+)</text>
        <dbReference type="Rhea" id="RHEA:13065"/>
        <dbReference type="ChEBI" id="CHEBI:15377"/>
        <dbReference type="ChEBI" id="CHEBI:15378"/>
        <dbReference type="ChEBI" id="CHEBI:30616"/>
        <dbReference type="ChEBI" id="CHEBI:43474"/>
        <dbReference type="ChEBI" id="CHEBI:456216"/>
    </reaction>
    <physiologicalReaction direction="left-to-right" evidence="12">
        <dbReference type="Rhea" id="RHEA:13066"/>
    </physiologicalReaction>
</comment>
<dbReference type="InterPro" id="IPR029067">
    <property type="entry name" value="CDC48_domain_2-like_sf"/>
</dbReference>
<comment type="subcellular location">
    <subcellularLocation>
        <location evidence="1">Membrane</location>
        <topology evidence="1">Peripheral membrane protein</topology>
    </subcellularLocation>
</comment>
<dbReference type="InterPro" id="IPR027417">
    <property type="entry name" value="P-loop_NTPase"/>
</dbReference>
<dbReference type="FunFam" id="3.40.50.300:FF:000149">
    <property type="entry name" value="Nuclear valosin-containing protein-like"/>
    <property type="match status" value="1"/>
</dbReference>
<dbReference type="InterPro" id="IPR003960">
    <property type="entry name" value="ATPase_AAA_CS"/>
</dbReference>
<dbReference type="GO" id="GO:1904949">
    <property type="term" value="C:ATPase complex"/>
    <property type="evidence" value="ECO:0007669"/>
    <property type="project" value="EnsemblFungi"/>
</dbReference>
<dbReference type="RefSeq" id="XP_022458708.1">
    <property type="nucleotide sequence ID" value="XM_022602955.1"/>
</dbReference>
<dbReference type="CDD" id="cd19526">
    <property type="entry name" value="RecA-like_PEX1_r2"/>
    <property type="match status" value="1"/>
</dbReference>
<dbReference type="InterPro" id="IPR015342">
    <property type="entry name" value="PEX1-N_C-lobe"/>
</dbReference>
<dbReference type="InterPro" id="IPR050168">
    <property type="entry name" value="AAA_ATPase_domain"/>
</dbReference>
<dbReference type="PANTHER" id="PTHR23077:SF12">
    <property type="entry name" value="PEROXISOMAL ATPASE PEX1"/>
    <property type="match status" value="1"/>
</dbReference>
<evidence type="ECO:0000256" key="10">
    <source>
        <dbReference type="ARBA" id="ARBA00032509"/>
    </source>
</evidence>
<evidence type="ECO:0000256" key="3">
    <source>
        <dbReference type="ARBA" id="ARBA00022448"/>
    </source>
</evidence>
<dbReference type="SMART" id="SM00382">
    <property type="entry name" value="AAA"/>
    <property type="match status" value="2"/>
</dbReference>
<evidence type="ECO:0000256" key="1">
    <source>
        <dbReference type="ARBA" id="ARBA00004170"/>
    </source>
</evidence>
<evidence type="ECO:0000313" key="17">
    <source>
        <dbReference type="EMBL" id="CDK26708.1"/>
    </source>
</evidence>
<dbReference type="Pfam" id="PF00004">
    <property type="entry name" value="AAA"/>
    <property type="match status" value="2"/>
</dbReference>
<evidence type="ECO:0000256" key="12">
    <source>
        <dbReference type="ARBA" id="ARBA00048778"/>
    </source>
</evidence>
<dbReference type="InterPro" id="IPR009010">
    <property type="entry name" value="Asp_de-COase-like_dom_sf"/>
</dbReference>
<keyword evidence="3" id="KW-0813">Transport</keyword>
<reference evidence="17" key="2">
    <citation type="submission" date="2014-02" db="EMBL/GenBank/DDBJ databases">
        <title>Complete DNA sequence of /Kuraishia capsulata/ illustrates novel genomic features among budding yeasts (/Saccharomycotina/).</title>
        <authorList>
            <person name="Morales L."/>
            <person name="Noel B."/>
            <person name="Porcel B."/>
            <person name="Marcet-Houben M."/>
            <person name="Hullo M-F."/>
            <person name="Sacerdot C."/>
            <person name="Tekaia F."/>
            <person name="Leh-Louis V."/>
            <person name="Despons L."/>
            <person name="Khanna V."/>
            <person name="Aury J-M."/>
            <person name="Barbe V."/>
            <person name="Couloux A."/>
            <person name="Labadie K."/>
            <person name="Pelletier E."/>
            <person name="Souciet J-L."/>
            <person name="Boekhout T."/>
            <person name="Gabaldon T."/>
            <person name="Wincker P."/>
            <person name="Dujon B."/>
        </authorList>
    </citation>
    <scope>NUCLEOTIDE SEQUENCE</scope>
    <source>
        <strain evidence="17">CBS 1993</strain>
    </source>
</reference>
<dbReference type="SUPFAM" id="SSF50692">
    <property type="entry name" value="ADC-like"/>
    <property type="match status" value="1"/>
</dbReference>
<dbReference type="PANTHER" id="PTHR23077">
    <property type="entry name" value="AAA-FAMILY ATPASE"/>
    <property type="match status" value="1"/>
</dbReference>
<evidence type="ECO:0000256" key="9">
    <source>
        <dbReference type="ARBA" id="ARBA00023136"/>
    </source>
</evidence>
<evidence type="ECO:0000256" key="15">
    <source>
        <dbReference type="SAM" id="MobiDB-lite"/>
    </source>
</evidence>
<feature type="compositionally biased region" description="Low complexity" evidence="15">
    <location>
        <begin position="178"/>
        <end position="203"/>
    </location>
</feature>
<accession>W6MKW9</accession>
<keyword evidence="6" id="KW-0378">Hydrolase</keyword>
<dbReference type="SUPFAM" id="SSF52540">
    <property type="entry name" value="P-loop containing nucleoside triphosphate hydrolases"/>
    <property type="match status" value="2"/>
</dbReference>
<dbReference type="GO" id="GO:0005524">
    <property type="term" value="F:ATP binding"/>
    <property type="evidence" value="ECO:0007669"/>
    <property type="project" value="UniProtKB-KW"/>
</dbReference>
<keyword evidence="5" id="KW-0547">Nucleotide-binding</keyword>
<evidence type="ECO:0000256" key="14">
    <source>
        <dbReference type="ARBA" id="ARBA00081751"/>
    </source>
</evidence>
<dbReference type="PROSITE" id="PS00674">
    <property type="entry name" value="AAA"/>
    <property type="match status" value="1"/>
</dbReference>
<evidence type="ECO:0000256" key="2">
    <source>
        <dbReference type="ARBA" id="ARBA00006914"/>
    </source>
</evidence>
<dbReference type="CDD" id="cd00009">
    <property type="entry name" value="AAA"/>
    <property type="match status" value="1"/>
</dbReference>
<evidence type="ECO:0000256" key="8">
    <source>
        <dbReference type="ARBA" id="ARBA00022927"/>
    </source>
</evidence>
<dbReference type="GO" id="GO:0005778">
    <property type="term" value="C:peroxisomal membrane"/>
    <property type="evidence" value="ECO:0007669"/>
    <property type="project" value="EnsemblFungi"/>
</dbReference>
<dbReference type="GO" id="GO:0043335">
    <property type="term" value="P:protein unfolding"/>
    <property type="evidence" value="ECO:0007669"/>
    <property type="project" value="EnsemblFungi"/>
</dbReference>
<organism evidence="17 18">
    <name type="scientific">Kuraishia capsulata CBS 1993</name>
    <dbReference type="NCBI Taxonomy" id="1382522"/>
    <lineage>
        <taxon>Eukaryota</taxon>
        <taxon>Fungi</taxon>
        <taxon>Dikarya</taxon>
        <taxon>Ascomycota</taxon>
        <taxon>Saccharomycotina</taxon>
        <taxon>Pichiomycetes</taxon>
        <taxon>Pichiales</taxon>
        <taxon>Pichiaceae</taxon>
        <taxon>Kuraishia</taxon>
    </lineage>
</organism>
<dbReference type="SUPFAM" id="SSF54585">
    <property type="entry name" value="Cdc48 domain 2-like"/>
    <property type="match status" value="1"/>
</dbReference>
<evidence type="ECO:0000259" key="16">
    <source>
        <dbReference type="SMART" id="SM00382"/>
    </source>
</evidence>
<keyword evidence="9" id="KW-0472">Membrane</keyword>
<dbReference type="EMBL" id="HG793127">
    <property type="protein sequence ID" value="CDK26708.1"/>
    <property type="molecule type" value="Genomic_DNA"/>
</dbReference>
<dbReference type="Gene3D" id="3.40.50.300">
    <property type="entry name" value="P-loop containing nucleotide triphosphate hydrolases"/>
    <property type="match status" value="2"/>
</dbReference>
<dbReference type="Proteomes" id="UP000019384">
    <property type="component" value="Unassembled WGS sequence"/>
</dbReference>
<dbReference type="Pfam" id="PF09262">
    <property type="entry name" value="PEX-1N"/>
    <property type="match status" value="1"/>
</dbReference>
<evidence type="ECO:0000256" key="6">
    <source>
        <dbReference type="ARBA" id="ARBA00022801"/>
    </source>
</evidence>
<feature type="domain" description="AAA+ ATPase" evidence="16">
    <location>
        <begin position="489"/>
        <end position="628"/>
    </location>
</feature>
<keyword evidence="4" id="KW-0962">Peroxisome biogenesis</keyword>
<evidence type="ECO:0000256" key="7">
    <source>
        <dbReference type="ARBA" id="ARBA00022840"/>
    </source>
</evidence>
<dbReference type="Pfam" id="PF17862">
    <property type="entry name" value="AAA_lid_3"/>
    <property type="match status" value="1"/>
</dbReference>